<proteinExistence type="predicted"/>
<evidence type="ECO:0000256" key="1">
    <source>
        <dbReference type="SAM" id="MobiDB-lite"/>
    </source>
</evidence>
<keyword evidence="2" id="KW-0732">Signal</keyword>
<dbReference type="OMA" id="IAQGLCH"/>
<evidence type="ECO:0000313" key="3">
    <source>
        <dbReference type="Proteomes" id="UP001652661"/>
    </source>
</evidence>
<protein>
    <submittedName>
        <fullName evidence="4">Uncharacterized protein</fullName>
    </submittedName>
</protein>
<reference evidence="3" key="1">
    <citation type="submission" date="2025-05" db="UniProtKB">
        <authorList>
            <consortium name="RefSeq"/>
        </authorList>
    </citation>
    <scope>NUCLEOTIDE SEQUENCE [LARGE SCALE GENOMIC DNA]</scope>
    <source>
        <strain evidence="3">14028-0561.14</strain>
    </source>
</reference>
<feature type="compositionally biased region" description="Polar residues" evidence="1">
    <location>
        <begin position="51"/>
        <end position="63"/>
    </location>
</feature>
<gene>
    <name evidence="4" type="primary">LOC108072613</name>
</gene>
<feature type="compositionally biased region" description="Acidic residues" evidence="1">
    <location>
        <begin position="86"/>
        <end position="96"/>
    </location>
</feature>
<feature type="signal peptide" evidence="2">
    <location>
        <begin position="1"/>
        <end position="21"/>
    </location>
</feature>
<sequence length="225" mass="24812">MLPLRASNLTLLIGFLCIAQGARIVRDTADIPTELFKPVGHNAAYELARSNRGNSTGQLYNGSEDSDTPVQFLERSSGGVEVVAAENDEEEEDELESQPLYRQGSRRTSGFPIPSPSFDRSFQRAVPRFGQSEISTPPFPRRSNIRPIFNPAEDIQDTPSWVSRPIQVPLSSNNFAGPSGSISSSNSFHRTESYSYSSDGRGPPRIQHKVYDSRDPFGGVSSRNF</sequence>
<reference evidence="4" key="2">
    <citation type="submission" date="2025-08" db="UniProtKB">
        <authorList>
            <consortium name="RefSeq"/>
        </authorList>
    </citation>
    <scope>IDENTIFICATION</scope>
    <source>
        <strain evidence="4">14028-0561.14</strain>
        <tissue evidence="4">Whole fly</tissue>
    </source>
</reference>
<evidence type="ECO:0000256" key="2">
    <source>
        <dbReference type="SAM" id="SignalP"/>
    </source>
</evidence>
<name>A0A6P4HUJ4_DROKI</name>
<feature type="region of interest" description="Disordered" evidence="1">
    <location>
        <begin position="172"/>
        <end position="225"/>
    </location>
</feature>
<dbReference type="RefSeq" id="XP_017019325.1">
    <property type="nucleotide sequence ID" value="XM_017163836.2"/>
</dbReference>
<keyword evidence="3" id="KW-1185">Reference proteome</keyword>
<accession>A0A6P4HUJ4</accession>
<dbReference type="AlphaFoldDB" id="A0A6P4HUJ4"/>
<feature type="region of interest" description="Disordered" evidence="1">
    <location>
        <begin position="85"/>
        <end position="117"/>
    </location>
</feature>
<feature type="chain" id="PRO_5027589956" evidence="2">
    <location>
        <begin position="22"/>
        <end position="225"/>
    </location>
</feature>
<dbReference type="OrthoDB" id="7870627at2759"/>
<evidence type="ECO:0000313" key="4">
    <source>
        <dbReference type="RefSeq" id="XP_017019325.1"/>
    </source>
</evidence>
<organism evidence="3 4">
    <name type="scientific">Drosophila kikkawai</name>
    <name type="common">Fruit fly</name>
    <dbReference type="NCBI Taxonomy" id="30033"/>
    <lineage>
        <taxon>Eukaryota</taxon>
        <taxon>Metazoa</taxon>
        <taxon>Ecdysozoa</taxon>
        <taxon>Arthropoda</taxon>
        <taxon>Hexapoda</taxon>
        <taxon>Insecta</taxon>
        <taxon>Pterygota</taxon>
        <taxon>Neoptera</taxon>
        <taxon>Endopterygota</taxon>
        <taxon>Diptera</taxon>
        <taxon>Brachycera</taxon>
        <taxon>Muscomorpha</taxon>
        <taxon>Ephydroidea</taxon>
        <taxon>Drosophilidae</taxon>
        <taxon>Drosophila</taxon>
        <taxon>Sophophora</taxon>
    </lineage>
</organism>
<dbReference type="Proteomes" id="UP001652661">
    <property type="component" value="Chromosome 2L"/>
</dbReference>
<feature type="region of interest" description="Disordered" evidence="1">
    <location>
        <begin position="50"/>
        <end position="70"/>
    </location>
</feature>
<dbReference type="GeneID" id="108072613"/>